<dbReference type="GO" id="GO:0016020">
    <property type="term" value="C:membrane"/>
    <property type="evidence" value="ECO:0007669"/>
    <property type="project" value="InterPro"/>
</dbReference>
<dbReference type="InterPro" id="IPR020849">
    <property type="entry name" value="Small_GTPase_Ras-type"/>
</dbReference>
<feature type="compositionally biased region" description="Basic residues" evidence="3">
    <location>
        <begin position="209"/>
        <end position="221"/>
    </location>
</feature>
<proteinExistence type="predicted"/>
<dbReference type="Proteomes" id="UP001321760">
    <property type="component" value="Unassembled WGS sequence"/>
</dbReference>
<feature type="compositionally biased region" description="Basic and acidic residues" evidence="3">
    <location>
        <begin position="495"/>
        <end position="507"/>
    </location>
</feature>
<reference evidence="4" key="2">
    <citation type="submission" date="2023-05" db="EMBL/GenBank/DDBJ databases">
        <authorList>
            <consortium name="Lawrence Berkeley National Laboratory"/>
            <person name="Steindorff A."/>
            <person name="Hensen N."/>
            <person name="Bonometti L."/>
            <person name="Westerberg I."/>
            <person name="Brannstrom I.O."/>
            <person name="Guillou S."/>
            <person name="Cros-Aarteil S."/>
            <person name="Calhoun S."/>
            <person name="Haridas S."/>
            <person name="Kuo A."/>
            <person name="Mondo S."/>
            <person name="Pangilinan J."/>
            <person name="Riley R."/>
            <person name="Labutti K."/>
            <person name="Andreopoulos B."/>
            <person name="Lipzen A."/>
            <person name="Chen C."/>
            <person name="Yanf M."/>
            <person name="Daum C."/>
            <person name="Ng V."/>
            <person name="Clum A."/>
            <person name="Ohm R."/>
            <person name="Martin F."/>
            <person name="Silar P."/>
            <person name="Natvig D."/>
            <person name="Lalanne C."/>
            <person name="Gautier V."/>
            <person name="Ament-Velasquez S.L."/>
            <person name="Kruys A."/>
            <person name="Hutchinson M.I."/>
            <person name="Powell A.J."/>
            <person name="Barry K."/>
            <person name="Miller A.N."/>
            <person name="Grigoriev I.V."/>
            <person name="Debuchy R."/>
            <person name="Gladieux P."/>
            <person name="Thoren M.H."/>
            <person name="Johannesson H."/>
        </authorList>
    </citation>
    <scope>NUCLEOTIDE SEQUENCE</scope>
    <source>
        <strain evidence="4">PSN243</strain>
    </source>
</reference>
<keyword evidence="2" id="KW-0342">GTP-binding</keyword>
<dbReference type="SUPFAM" id="SSF52540">
    <property type="entry name" value="P-loop containing nucleoside triphosphate hydrolases"/>
    <property type="match status" value="1"/>
</dbReference>
<protein>
    <submittedName>
        <fullName evidence="4">Uncharacterized protein</fullName>
    </submittedName>
</protein>
<dbReference type="GO" id="GO:0007165">
    <property type="term" value="P:signal transduction"/>
    <property type="evidence" value="ECO:0007669"/>
    <property type="project" value="InterPro"/>
</dbReference>
<dbReference type="PANTHER" id="PTHR24070">
    <property type="entry name" value="RAS, DI-RAS, AND RHEB FAMILY MEMBERS OF SMALL GTPASE SUPERFAMILY"/>
    <property type="match status" value="1"/>
</dbReference>
<dbReference type="GO" id="GO:0003924">
    <property type="term" value="F:GTPase activity"/>
    <property type="evidence" value="ECO:0007669"/>
    <property type="project" value="InterPro"/>
</dbReference>
<dbReference type="InterPro" id="IPR001806">
    <property type="entry name" value="Small_GTPase"/>
</dbReference>
<dbReference type="InterPro" id="IPR027417">
    <property type="entry name" value="P-loop_NTPase"/>
</dbReference>
<dbReference type="PROSITE" id="PS51421">
    <property type="entry name" value="RAS"/>
    <property type="match status" value="1"/>
</dbReference>
<dbReference type="EMBL" id="MU865971">
    <property type="protein sequence ID" value="KAK4444885.1"/>
    <property type="molecule type" value="Genomic_DNA"/>
</dbReference>
<feature type="compositionally biased region" description="Polar residues" evidence="3">
    <location>
        <begin position="51"/>
        <end position="71"/>
    </location>
</feature>
<feature type="compositionally biased region" description="Low complexity" evidence="3">
    <location>
        <begin position="102"/>
        <end position="111"/>
    </location>
</feature>
<evidence type="ECO:0000256" key="2">
    <source>
        <dbReference type="ARBA" id="ARBA00023134"/>
    </source>
</evidence>
<comment type="caution">
    <text evidence="4">The sequence shown here is derived from an EMBL/GenBank/DDBJ whole genome shotgun (WGS) entry which is preliminary data.</text>
</comment>
<dbReference type="Gene3D" id="3.40.50.300">
    <property type="entry name" value="P-loop containing nucleotide triphosphate hydrolases"/>
    <property type="match status" value="2"/>
</dbReference>
<organism evidence="4 5">
    <name type="scientific">Podospora aff. communis PSN243</name>
    <dbReference type="NCBI Taxonomy" id="3040156"/>
    <lineage>
        <taxon>Eukaryota</taxon>
        <taxon>Fungi</taxon>
        <taxon>Dikarya</taxon>
        <taxon>Ascomycota</taxon>
        <taxon>Pezizomycotina</taxon>
        <taxon>Sordariomycetes</taxon>
        <taxon>Sordariomycetidae</taxon>
        <taxon>Sordariales</taxon>
        <taxon>Podosporaceae</taxon>
        <taxon>Podospora</taxon>
    </lineage>
</organism>
<dbReference type="GO" id="GO:0005525">
    <property type="term" value="F:GTP binding"/>
    <property type="evidence" value="ECO:0007669"/>
    <property type="project" value="UniProtKB-KW"/>
</dbReference>
<feature type="region of interest" description="Disordered" evidence="3">
    <location>
        <begin position="50"/>
        <end position="111"/>
    </location>
</feature>
<sequence>MGKRSDKPTIRILLFGAPGVGKGCLESTFTTTTYPPLYDASVVNSRRFLTLSPSPDTHQPAEPSTSATTTHALPRPSTPRRPRSASTTISNPASERRTSADLATTTAPPKLTLQTTNSLWAPAPPNHPLTPVSPVTTTPVPPPSTTANTAAQTYLVEVTNYPALQNPKTRSSFLSKGDYDAVLLVYDITSRSSFSAIASLHAEIPLVHKKRKRGGSVRRSRSSIFGSSHQRKGSDATAAAADDFFSRGEGYGGRETVVALVGNKCDVDGEEFGGEIDLGYPLVEKEAVLQAAEVEERSLVHPLFRRSTILAEEGALPAVTEVEPPLKSPRSVRSVPVARAPRMDADDVARRTRSVVSERASVFSVAKRGSLNLVPEEQVARSKVPSQRRRAVEVELPPTPPEEEAESAIQKWEVSKFEGEMLARTLLLNVPFRETSAKTGENVEEIFEAIVREVLWEMGKEGGGSPLERTPTEKEVKRQGGGKEAPTLGRKRSVLKKDRKEDKEPVRESLTSDLPPVLTLPGVDEEQNESKTPVHETVEEAVETAPEPATMQASEPAPKQRRESFLGGFFKRVFMKKPAPAPAEVAV</sequence>
<evidence type="ECO:0000313" key="4">
    <source>
        <dbReference type="EMBL" id="KAK4444885.1"/>
    </source>
</evidence>
<accession>A0AAV9GAA9</accession>
<evidence type="ECO:0000256" key="1">
    <source>
        <dbReference type="ARBA" id="ARBA00022741"/>
    </source>
</evidence>
<dbReference type="AlphaFoldDB" id="A0AAV9GAA9"/>
<evidence type="ECO:0000313" key="5">
    <source>
        <dbReference type="Proteomes" id="UP001321760"/>
    </source>
</evidence>
<evidence type="ECO:0000256" key="3">
    <source>
        <dbReference type="SAM" id="MobiDB-lite"/>
    </source>
</evidence>
<feature type="region of interest" description="Disordered" evidence="3">
    <location>
        <begin position="209"/>
        <end position="232"/>
    </location>
</feature>
<name>A0AAV9GAA9_9PEZI</name>
<feature type="compositionally biased region" description="Basic and acidic residues" evidence="3">
    <location>
        <begin position="528"/>
        <end position="538"/>
    </location>
</feature>
<keyword evidence="5" id="KW-1185">Reference proteome</keyword>
<feature type="region of interest" description="Disordered" evidence="3">
    <location>
        <begin position="461"/>
        <end position="561"/>
    </location>
</feature>
<dbReference type="Pfam" id="PF00071">
    <property type="entry name" value="Ras"/>
    <property type="match status" value="1"/>
</dbReference>
<keyword evidence="1" id="KW-0547">Nucleotide-binding</keyword>
<feature type="region of interest" description="Disordered" evidence="3">
    <location>
        <begin position="384"/>
        <end position="407"/>
    </location>
</feature>
<gene>
    <name evidence="4" type="ORF">QBC34DRAFT_307909</name>
</gene>
<reference evidence="4" key="1">
    <citation type="journal article" date="2023" name="Mol. Phylogenet. Evol.">
        <title>Genome-scale phylogeny and comparative genomics of the fungal order Sordariales.</title>
        <authorList>
            <person name="Hensen N."/>
            <person name="Bonometti L."/>
            <person name="Westerberg I."/>
            <person name="Brannstrom I.O."/>
            <person name="Guillou S."/>
            <person name="Cros-Aarteil S."/>
            <person name="Calhoun S."/>
            <person name="Haridas S."/>
            <person name="Kuo A."/>
            <person name="Mondo S."/>
            <person name="Pangilinan J."/>
            <person name="Riley R."/>
            <person name="LaButti K."/>
            <person name="Andreopoulos B."/>
            <person name="Lipzen A."/>
            <person name="Chen C."/>
            <person name="Yan M."/>
            <person name="Daum C."/>
            <person name="Ng V."/>
            <person name="Clum A."/>
            <person name="Steindorff A."/>
            <person name="Ohm R.A."/>
            <person name="Martin F."/>
            <person name="Silar P."/>
            <person name="Natvig D.O."/>
            <person name="Lalanne C."/>
            <person name="Gautier V."/>
            <person name="Ament-Velasquez S.L."/>
            <person name="Kruys A."/>
            <person name="Hutchinson M.I."/>
            <person name="Powell A.J."/>
            <person name="Barry K."/>
            <person name="Miller A.N."/>
            <person name="Grigoriev I.V."/>
            <person name="Debuchy R."/>
            <person name="Gladieux P."/>
            <person name="Hiltunen Thoren M."/>
            <person name="Johannesson H."/>
        </authorList>
    </citation>
    <scope>NUCLEOTIDE SEQUENCE</scope>
    <source>
        <strain evidence="4">PSN243</strain>
    </source>
</reference>